<evidence type="ECO:0000313" key="5">
    <source>
        <dbReference type="EMBL" id="CAL6049216.1"/>
    </source>
</evidence>
<dbReference type="AlphaFoldDB" id="A0AA86Q0A0"/>
<accession>A0AA86Q0A0</accession>
<keyword evidence="9" id="KW-1185">Reference proteome</keyword>
<evidence type="ECO:0000313" key="7">
    <source>
        <dbReference type="EMBL" id="CAL6085550.1"/>
    </source>
</evidence>
<proteinExistence type="predicted"/>
<evidence type="ECO:0000313" key="2">
    <source>
        <dbReference type="EMBL" id="CAI9949688.1"/>
    </source>
</evidence>
<name>A0AA86Q0A0_9EUKA</name>
<protein>
    <submittedName>
        <fullName evidence="5">Hypothetical_protein</fullName>
    </submittedName>
</protein>
<gene>
    <name evidence="1" type="ORF">HINF_LOCUS37325</name>
    <name evidence="2" type="ORF">HINF_LOCUS37333</name>
    <name evidence="3" type="ORF">HINF_LOCUS37340</name>
    <name evidence="4" type="ORF">HINF_LOCUS41978</name>
    <name evidence="5" type="ORF">HINF_LOCUS43070</name>
    <name evidence="6" type="ORF">HINF_LOCUS62727</name>
    <name evidence="7" type="ORF">HINF_LOCUS62735</name>
    <name evidence="8" type="ORF">HINF_LOCUS62742</name>
</gene>
<dbReference type="EMBL" id="CATOUU010000803">
    <property type="protein sequence ID" value="CAI9949695.1"/>
    <property type="molecule type" value="Genomic_DNA"/>
</dbReference>
<sequence>MTKFTDIYEQLQAIISNYQFNIHLGNLVNSQATQNSESLNTQQIWEAWKTTKLKQVDLLFKLCHCILNSSAYSIKNFIQFYFEFLYSLEQIQQLQTWYANYEIFS</sequence>
<evidence type="ECO:0000313" key="9">
    <source>
        <dbReference type="Proteomes" id="UP001642409"/>
    </source>
</evidence>
<evidence type="ECO:0000313" key="1">
    <source>
        <dbReference type="EMBL" id="CAI9949680.1"/>
    </source>
</evidence>
<dbReference type="EMBL" id="CAXDID020000387">
    <property type="protein sequence ID" value="CAL6085534.1"/>
    <property type="molecule type" value="Genomic_DNA"/>
</dbReference>
<evidence type="ECO:0000313" key="8">
    <source>
        <dbReference type="EMBL" id="CAL6085564.1"/>
    </source>
</evidence>
<comment type="caution">
    <text evidence="3">The sequence shown here is derived from an EMBL/GenBank/DDBJ whole genome shotgun (WGS) entry which is preliminary data.</text>
</comment>
<dbReference type="Proteomes" id="UP001642409">
    <property type="component" value="Unassembled WGS sequence"/>
</dbReference>
<dbReference type="EMBL" id="CAXDID020000178">
    <property type="protein sequence ID" value="CAL6049216.1"/>
    <property type="molecule type" value="Genomic_DNA"/>
</dbReference>
<organism evidence="3">
    <name type="scientific">Hexamita inflata</name>
    <dbReference type="NCBI Taxonomy" id="28002"/>
    <lineage>
        <taxon>Eukaryota</taxon>
        <taxon>Metamonada</taxon>
        <taxon>Diplomonadida</taxon>
        <taxon>Hexamitidae</taxon>
        <taxon>Hexamitinae</taxon>
        <taxon>Hexamita</taxon>
    </lineage>
</organism>
<reference evidence="3" key="1">
    <citation type="submission" date="2023-06" db="EMBL/GenBank/DDBJ databases">
        <authorList>
            <person name="Kurt Z."/>
        </authorList>
    </citation>
    <scope>NUCLEOTIDE SEQUENCE</scope>
</reference>
<dbReference type="EMBL" id="CATOUU010000803">
    <property type="protein sequence ID" value="CAI9949688.1"/>
    <property type="molecule type" value="Genomic_DNA"/>
</dbReference>
<dbReference type="EMBL" id="CATOUU010000848">
    <property type="protein sequence ID" value="CAI9954333.1"/>
    <property type="molecule type" value="Genomic_DNA"/>
</dbReference>
<evidence type="ECO:0000313" key="6">
    <source>
        <dbReference type="EMBL" id="CAL6085534.1"/>
    </source>
</evidence>
<evidence type="ECO:0000313" key="4">
    <source>
        <dbReference type="EMBL" id="CAI9954333.1"/>
    </source>
</evidence>
<reference evidence="5 9" key="2">
    <citation type="submission" date="2024-07" db="EMBL/GenBank/DDBJ databases">
        <authorList>
            <person name="Akdeniz Z."/>
        </authorList>
    </citation>
    <scope>NUCLEOTIDE SEQUENCE [LARGE SCALE GENOMIC DNA]</scope>
</reference>
<evidence type="ECO:0000313" key="3">
    <source>
        <dbReference type="EMBL" id="CAI9949695.1"/>
    </source>
</evidence>
<dbReference type="EMBL" id="CAXDID020000387">
    <property type="protein sequence ID" value="CAL6085550.1"/>
    <property type="molecule type" value="Genomic_DNA"/>
</dbReference>
<dbReference type="EMBL" id="CATOUU010000803">
    <property type="protein sequence ID" value="CAI9949680.1"/>
    <property type="molecule type" value="Genomic_DNA"/>
</dbReference>
<dbReference type="EMBL" id="CAXDID020000387">
    <property type="protein sequence ID" value="CAL6085564.1"/>
    <property type="molecule type" value="Genomic_DNA"/>
</dbReference>